<dbReference type="eggNOG" id="ENOG5033PRA">
    <property type="taxonomic scope" value="Bacteria"/>
</dbReference>
<dbReference type="OrthoDB" id="1654978at2"/>
<dbReference type="PROSITE" id="PS51257">
    <property type="entry name" value="PROKAR_LIPOPROTEIN"/>
    <property type="match status" value="1"/>
</dbReference>
<dbReference type="InterPro" id="IPR013783">
    <property type="entry name" value="Ig-like_fold"/>
</dbReference>
<dbReference type="Pfam" id="PF05257">
    <property type="entry name" value="CHAP"/>
    <property type="match status" value="1"/>
</dbReference>
<name>D2MLV7_9FIRM</name>
<evidence type="ECO:0000259" key="3">
    <source>
        <dbReference type="PROSITE" id="PS50911"/>
    </source>
</evidence>
<accession>D2MLV7</accession>
<dbReference type="Proteomes" id="UP000005017">
    <property type="component" value="Unassembled WGS sequence"/>
</dbReference>
<evidence type="ECO:0000313" key="4">
    <source>
        <dbReference type="EMBL" id="EFC06516.1"/>
    </source>
</evidence>
<dbReference type="AlphaFoldDB" id="D2MLV7"/>
<keyword evidence="2" id="KW-0732">Signal</keyword>
<feature type="compositionally biased region" description="Basic and acidic residues" evidence="1">
    <location>
        <begin position="224"/>
        <end position="258"/>
    </location>
</feature>
<dbReference type="PROSITE" id="PS50911">
    <property type="entry name" value="CHAP"/>
    <property type="match status" value="1"/>
</dbReference>
<sequence>MLNKKLKRIGSFVASLATACIFAVANSSPSIVRAAGNDTSNAVADLPLIEISMEDANPKETIKNLVIQNRAQFDKNIDINNVDFAKSTSEISDFDRTVSGLQAVTAKINLVYRNQKAKNGSDNSVGYSLVQNVVVKVEQNGAPILKLKSDKVVVNNGDKWNPASYISYVNDDSGVLPILQYSGNVNMNKDGHYVVTYTAIDRDGNSTSATLDVIVRTPTEVKETIEKDKKDAEKKKQELEEKRKREEERKEASDDLDSHGSSNPLRGGGNNPYGGGWSNCTFGAWQAAHDRSGVNLPNWGNAGSWIANARRTGYATGSTPRVGSVVVYSHHVAYVTEVSGNRIHIVEGNFNGHYNERWVSRYGTGTQSLRGYIYLK</sequence>
<dbReference type="EMBL" id="ADFR01000001">
    <property type="protein sequence ID" value="EFC06516.1"/>
    <property type="molecule type" value="Genomic_DNA"/>
</dbReference>
<dbReference type="Pfam" id="PF16403">
    <property type="entry name" value="Bact_surface_Ig-like"/>
    <property type="match status" value="1"/>
</dbReference>
<dbReference type="RefSeq" id="WP_006626378.1">
    <property type="nucleotide sequence ID" value="NZ_ADFR01000001.1"/>
</dbReference>
<dbReference type="InterPro" id="IPR032179">
    <property type="entry name" value="Cry22Aa_Ig-like"/>
</dbReference>
<dbReference type="STRING" id="679192.HMPREF9013_1462"/>
<feature type="region of interest" description="Disordered" evidence="1">
    <location>
        <begin position="224"/>
        <end position="272"/>
    </location>
</feature>
<evidence type="ECO:0000256" key="2">
    <source>
        <dbReference type="SAM" id="SignalP"/>
    </source>
</evidence>
<evidence type="ECO:0000313" key="5">
    <source>
        <dbReference type="Proteomes" id="UP000005017"/>
    </source>
</evidence>
<protein>
    <submittedName>
        <fullName evidence="4">CHAP domain protein</fullName>
    </submittedName>
</protein>
<feature type="signal peptide" evidence="2">
    <location>
        <begin position="1"/>
        <end position="25"/>
    </location>
</feature>
<dbReference type="InterPro" id="IPR007921">
    <property type="entry name" value="CHAP_dom"/>
</dbReference>
<proteinExistence type="predicted"/>
<feature type="chain" id="PRO_5038782673" evidence="2">
    <location>
        <begin position="26"/>
        <end position="376"/>
    </location>
</feature>
<dbReference type="InterPro" id="IPR038765">
    <property type="entry name" value="Papain-like_cys_pep_sf"/>
</dbReference>
<gene>
    <name evidence="4" type="ORF">HMPREF9013_1462</name>
</gene>
<dbReference type="Gene3D" id="3.90.1720.10">
    <property type="entry name" value="endopeptidase domain like (from Nostoc punctiforme)"/>
    <property type="match status" value="1"/>
</dbReference>
<evidence type="ECO:0000256" key="1">
    <source>
        <dbReference type="SAM" id="MobiDB-lite"/>
    </source>
</evidence>
<organism evidence="4 5">
    <name type="scientific">Bulleidia extructa W1219</name>
    <dbReference type="NCBI Taxonomy" id="679192"/>
    <lineage>
        <taxon>Bacteria</taxon>
        <taxon>Bacillati</taxon>
        <taxon>Bacillota</taxon>
        <taxon>Erysipelotrichia</taxon>
        <taxon>Erysipelotrichales</taxon>
        <taxon>Erysipelotrichaceae</taxon>
        <taxon>Bulleidia</taxon>
    </lineage>
</organism>
<dbReference type="Gene3D" id="2.60.40.10">
    <property type="entry name" value="Immunoglobulins"/>
    <property type="match status" value="1"/>
</dbReference>
<reference evidence="5" key="1">
    <citation type="submission" date="2009-12" db="EMBL/GenBank/DDBJ databases">
        <title>Sequence of Clostridiales genomosp. BVAB3 str. UPII9-5.</title>
        <authorList>
            <person name="Madupu R."/>
            <person name="Durkin A.S."/>
            <person name="Torralba M."/>
            <person name="Methe B."/>
            <person name="Sutton G.G."/>
            <person name="Strausberg R.L."/>
            <person name="Nelson K.E."/>
        </authorList>
    </citation>
    <scope>NUCLEOTIDE SEQUENCE [LARGE SCALE GENOMIC DNA]</scope>
    <source>
        <strain evidence="5">W1219</strain>
    </source>
</reference>
<feature type="domain" description="Peptidase C51" evidence="3">
    <location>
        <begin position="255"/>
        <end position="376"/>
    </location>
</feature>
<keyword evidence="5" id="KW-1185">Reference proteome</keyword>
<dbReference type="SUPFAM" id="SSF54001">
    <property type="entry name" value="Cysteine proteinases"/>
    <property type="match status" value="1"/>
</dbReference>
<comment type="caution">
    <text evidence="4">The sequence shown here is derived from an EMBL/GenBank/DDBJ whole genome shotgun (WGS) entry which is preliminary data.</text>
</comment>